<keyword evidence="1" id="KW-0175">Coiled coil</keyword>
<dbReference type="EMBL" id="FNVR01000005">
    <property type="protein sequence ID" value="SEF78398.1"/>
    <property type="molecule type" value="Genomic_DNA"/>
</dbReference>
<dbReference type="AlphaFoldDB" id="A0A1H5UVE2"/>
<gene>
    <name evidence="2" type="ORF">SAMN03080598_01387</name>
</gene>
<dbReference type="GO" id="GO:0006261">
    <property type="term" value="P:DNA-templated DNA replication"/>
    <property type="evidence" value="ECO:0007669"/>
    <property type="project" value="TreeGrafter"/>
</dbReference>
<sequence length="385" mass="44082">MQFAEIPGLPETKEKLINAVKYNHLAHALLFHGPEGSANLTLALALATFLYCENPSETDSCGVCSSCQRMSRLVMPDLNFAFPVVAKEKEKEKEKENEEDEEEEKTDVLTNWRKFATAQPYGNVHDFIYFNRFEKKQLNISKASARKIIQALSLMSFEGGYKIILIWAPEFLHPSAANALLKIMEEPPARTIFMLVTSQADQLLTTVLSRTQKILVRAFSDEEVTSHLVDSGLCDSKSAEQIAMLADGNMREAYRMVNQVEDKQVTQIRDWFRLCVSKDLKEIFELADKFHKEPKESQKSLMLTGLNVTREILLKNFDLDSLLRTTEEDRKFITAISKKVLHEDHAMKLYDSFNQAHYHLERNGNAKMIFTDLSMNILVMMAQKK</sequence>
<dbReference type="PANTHER" id="PTHR11669:SF8">
    <property type="entry name" value="DNA POLYMERASE III SUBUNIT DELTA"/>
    <property type="match status" value="1"/>
</dbReference>
<evidence type="ECO:0000313" key="3">
    <source>
        <dbReference type="Proteomes" id="UP000236736"/>
    </source>
</evidence>
<dbReference type="Gene3D" id="3.40.50.300">
    <property type="entry name" value="P-loop containing nucleotide triphosphate hydrolases"/>
    <property type="match status" value="1"/>
</dbReference>
<dbReference type="RefSeq" id="WP_103924064.1">
    <property type="nucleotide sequence ID" value="NZ_FNVR01000005.1"/>
</dbReference>
<feature type="coiled-coil region" evidence="1">
    <location>
        <begin position="84"/>
        <end position="111"/>
    </location>
</feature>
<evidence type="ECO:0000313" key="2">
    <source>
        <dbReference type="EMBL" id="SEF78398.1"/>
    </source>
</evidence>
<keyword evidence="3" id="KW-1185">Reference proteome</keyword>
<dbReference type="InterPro" id="IPR050238">
    <property type="entry name" value="DNA_Rep/Repair_Clamp_Loader"/>
</dbReference>
<proteinExistence type="predicted"/>
<name>A0A1H5UVE2_9BACT</name>
<dbReference type="PANTHER" id="PTHR11669">
    <property type="entry name" value="REPLICATION FACTOR C / DNA POLYMERASE III GAMMA-TAU SUBUNIT"/>
    <property type="match status" value="1"/>
</dbReference>
<dbReference type="Proteomes" id="UP000236736">
    <property type="component" value="Unassembled WGS sequence"/>
</dbReference>
<evidence type="ECO:0000256" key="1">
    <source>
        <dbReference type="SAM" id="Coils"/>
    </source>
</evidence>
<dbReference type="Pfam" id="PF13177">
    <property type="entry name" value="DNA_pol3_delta2"/>
    <property type="match status" value="1"/>
</dbReference>
<organism evidence="2 3">
    <name type="scientific">Algoriphagus boritolerans DSM 17298 = JCM 18970</name>
    <dbReference type="NCBI Taxonomy" id="1120964"/>
    <lineage>
        <taxon>Bacteria</taxon>
        <taxon>Pseudomonadati</taxon>
        <taxon>Bacteroidota</taxon>
        <taxon>Cytophagia</taxon>
        <taxon>Cytophagales</taxon>
        <taxon>Cyclobacteriaceae</taxon>
        <taxon>Algoriphagus</taxon>
    </lineage>
</organism>
<accession>A0A1H5UVE2</accession>
<dbReference type="InterPro" id="IPR027417">
    <property type="entry name" value="P-loop_NTPase"/>
</dbReference>
<dbReference type="SUPFAM" id="SSF52540">
    <property type="entry name" value="P-loop containing nucleoside triphosphate hydrolases"/>
    <property type="match status" value="1"/>
</dbReference>
<dbReference type="STRING" id="1120964.GCA_001313265_02278"/>
<dbReference type="OrthoDB" id="9811073at2"/>
<protein>
    <submittedName>
        <fullName evidence="2">DNA polymerase-3 subunit delta</fullName>
    </submittedName>
</protein>
<reference evidence="3" key="1">
    <citation type="submission" date="2016-10" db="EMBL/GenBank/DDBJ databases">
        <authorList>
            <person name="Varghese N."/>
            <person name="Submissions S."/>
        </authorList>
    </citation>
    <scope>NUCLEOTIDE SEQUENCE [LARGE SCALE GENOMIC DNA]</scope>
    <source>
        <strain evidence="3">DSM 17298</strain>
    </source>
</reference>